<protein>
    <submittedName>
        <fullName evidence="3">Amidohydrolase 2</fullName>
    </submittedName>
</protein>
<dbReference type="OrthoDB" id="8673349at2"/>
<keyword evidence="4" id="KW-1185">Reference proteome</keyword>
<organism evidence="3 4">
    <name type="scientific">Pseudofrankia inefficax (strain DSM 45817 / CECT 9037 / DDB 130130 / EuI1c)</name>
    <name type="common">Frankia inefficax</name>
    <dbReference type="NCBI Taxonomy" id="298654"/>
    <lineage>
        <taxon>Bacteria</taxon>
        <taxon>Bacillati</taxon>
        <taxon>Actinomycetota</taxon>
        <taxon>Actinomycetes</taxon>
        <taxon>Frankiales</taxon>
        <taxon>Frankiaceae</taxon>
        <taxon>Pseudofrankia</taxon>
    </lineage>
</organism>
<dbReference type="InterPro" id="IPR006680">
    <property type="entry name" value="Amidohydro-rel"/>
</dbReference>
<feature type="domain" description="Amidohydrolase-related" evidence="2">
    <location>
        <begin position="91"/>
        <end position="375"/>
    </location>
</feature>
<dbReference type="SUPFAM" id="SSF51556">
    <property type="entry name" value="Metallo-dependent hydrolases"/>
    <property type="match status" value="1"/>
</dbReference>
<keyword evidence="3" id="KW-0378">Hydrolase</keyword>
<dbReference type="PANTHER" id="PTHR21240:SF28">
    <property type="entry name" value="ISO-OROTATE DECARBOXYLASE (EUROFUNG)"/>
    <property type="match status" value="1"/>
</dbReference>
<evidence type="ECO:0000313" key="4">
    <source>
        <dbReference type="Proteomes" id="UP000002484"/>
    </source>
</evidence>
<dbReference type="RefSeq" id="WP_013423986.1">
    <property type="nucleotide sequence ID" value="NC_014666.1"/>
</dbReference>
<dbReference type="InterPro" id="IPR032465">
    <property type="entry name" value="ACMSD"/>
</dbReference>
<dbReference type="EMBL" id="CP002299">
    <property type="protein sequence ID" value="ADP80868.1"/>
    <property type="molecule type" value="Genomic_DNA"/>
</dbReference>
<sequence length="427" mass="47914">MQSHSTGRRYVLISTDCHAGADLRDYKQYLEPRWHEEFDHWADNYFDLWGDIDTESEWKAGVSSYMSPLNWDSGKRLEALETEGIAAEVIFPNTVPPFFPNGALAAPGPRNQAEYERRWAGIRAHNRWLKDFCDQAPGRRFGLAQLLIDDIDDALAEIRWAKESGMRGVLLPSDHHLKLHNLYYAKYDPIWALCQELGMPVGRHGSIVGSDEERDSVDVAHACGVYETLYFGQRTLFQLVFSGVFDRFPDLRFTFTELGTGSWVLDQMPVLDGFARGARVPGTIPEMFAGEAISRLKLLPSEYCRRNVWVSSLLIGGDVQRRADIGMDRLMWGADFPHHEGTAPHTRKVLRGLLPGVPEDEIRTLLAGNAAELYGADLDLLQGVADRVGPTVDEVATPLRPDEVPDDPAFAYLGDNRDGRRISIAGT</sequence>
<dbReference type="Proteomes" id="UP000002484">
    <property type="component" value="Chromosome"/>
</dbReference>
<dbReference type="GO" id="GO:0016787">
    <property type="term" value="F:hydrolase activity"/>
    <property type="evidence" value="ECO:0007669"/>
    <property type="project" value="UniProtKB-KW"/>
</dbReference>
<dbReference type="GO" id="GO:0005737">
    <property type="term" value="C:cytoplasm"/>
    <property type="evidence" value="ECO:0007669"/>
    <property type="project" value="TreeGrafter"/>
</dbReference>
<dbReference type="GO" id="GO:0019748">
    <property type="term" value="P:secondary metabolic process"/>
    <property type="evidence" value="ECO:0007669"/>
    <property type="project" value="TreeGrafter"/>
</dbReference>
<dbReference type="STRING" id="298654.FraEuI1c_2842"/>
<gene>
    <name evidence="3" type="ordered locus">FraEuI1c_2842</name>
</gene>
<reference evidence="3 4" key="1">
    <citation type="submission" date="2010-10" db="EMBL/GenBank/DDBJ databases">
        <title>Complete sequence of Frankia sp. EuI1c.</title>
        <authorList>
            <consortium name="US DOE Joint Genome Institute"/>
            <person name="Lucas S."/>
            <person name="Copeland A."/>
            <person name="Lapidus A."/>
            <person name="Cheng J.-F."/>
            <person name="Bruce D."/>
            <person name="Goodwin L."/>
            <person name="Pitluck S."/>
            <person name="Chertkov O."/>
            <person name="Detter J.C."/>
            <person name="Han C."/>
            <person name="Tapia R."/>
            <person name="Land M."/>
            <person name="Hauser L."/>
            <person name="Jeffries C."/>
            <person name="Kyrpides N."/>
            <person name="Ivanova N."/>
            <person name="Mikhailova N."/>
            <person name="Beauchemin N."/>
            <person name="Sen A."/>
            <person name="Sur S.A."/>
            <person name="Gtari M."/>
            <person name="Wall L."/>
            <person name="Tisa L."/>
            <person name="Woyke T."/>
        </authorList>
    </citation>
    <scope>NUCLEOTIDE SEQUENCE [LARGE SCALE GENOMIC DNA]</scope>
    <source>
        <strain evidence="4">DSM 45817 / CECT 9037 / EuI1c</strain>
    </source>
</reference>
<dbReference type="eggNOG" id="COG2159">
    <property type="taxonomic scope" value="Bacteria"/>
</dbReference>
<dbReference type="GO" id="GO:0016831">
    <property type="term" value="F:carboxy-lyase activity"/>
    <property type="evidence" value="ECO:0007669"/>
    <property type="project" value="InterPro"/>
</dbReference>
<dbReference type="KEGG" id="fri:FraEuI1c_2842"/>
<dbReference type="Pfam" id="PF04909">
    <property type="entry name" value="Amidohydro_2"/>
    <property type="match status" value="1"/>
</dbReference>
<proteinExistence type="predicted"/>
<dbReference type="InterPro" id="IPR032466">
    <property type="entry name" value="Metal_Hydrolase"/>
</dbReference>
<evidence type="ECO:0000259" key="2">
    <source>
        <dbReference type="Pfam" id="PF04909"/>
    </source>
</evidence>
<dbReference type="HOGENOM" id="CLU_039329_0_0_11"/>
<dbReference type="AlphaFoldDB" id="E3J7W4"/>
<dbReference type="PANTHER" id="PTHR21240">
    <property type="entry name" value="2-AMINO-3-CARBOXYLMUCONATE-6-SEMIALDEHYDE DECARBOXYLASE"/>
    <property type="match status" value="1"/>
</dbReference>
<name>E3J7W4_PSEI1</name>
<dbReference type="Gene3D" id="3.20.20.140">
    <property type="entry name" value="Metal-dependent hydrolases"/>
    <property type="match status" value="1"/>
</dbReference>
<keyword evidence="1" id="KW-0456">Lyase</keyword>
<accession>E3J7W4</accession>
<dbReference type="InParanoid" id="E3J7W4"/>
<evidence type="ECO:0000313" key="3">
    <source>
        <dbReference type="EMBL" id="ADP80868.1"/>
    </source>
</evidence>
<evidence type="ECO:0000256" key="1">
    <source>
        <dbReference type="ARBA" id="ARBA00023239"/>
    </source>
</evidence>